<name>A0ACC2TA05_9FUNG</name>
<reference evidence="1" key="1">
    <citation type="submission" date="2022-04" db="EMBL/GenBank/DDBJ databases">
        <title>Genome of the entomopathogenic fungus Entomophthora muscae.</title>
        <authorList>
            <person name="Elya C."/>
            <person name="Lovett B.R."/>
            <person name="Lee E."/>
            <person name="Macias A.M."/>
            <person name="Hajek A.E."/>
            <person name="De Bivort B.L."/>
            <person name="Kasson M.T."/>
            <person name="De Fine Licht H.H."/>
            <person name="Stajich J.E."/>
        </authorList>
    </citation>
    <scope>NUCLEOTIDE SEQUENCE</scope>
    <source>
        <strain evidence="1">Berkeley</strain>
    </source>
</reference>
<keyword evidence="2" id="KW-1185">Reference proteome</keyword>
<proteinExistence type="predicted"/>
<evidence type="ECO:0000313" key="2">
    <source>
        <dbReference type="Proteomes" id="UP001165960"/>
    </source>
</evidence>
<gene>
    <name evidence="1" type="ORF">DSO57_1036140</name>
</gene>
<dbReference type="Proteomes" id="UP001165960">
    <property type="component" value="Unassembled WGS sequence"/>
</dbReference>
<accession>A0ACC2TA05</accession>
<sequence length="330" mass="37029">MNSRDLDHALLTYQNTPAVVIGRSQNPWSECNFDALQREGISLVRRKSGGGTVYHDLGNSNYFVLMPRSSFQRTTNAILVRDALVDLGIPAEVTERKDIAVDGLKVSGSAYKVSGNKAYHHGTMLLNADLRRLSKVLKPFEVEITTKGIESVRSPVTNLFNYHSGITHSLFTDSVSKRFQTTYNYPHAERIFIDEAFLAKHPVIVESANKIKSWDWTFGQTPEFTIKDMIALELFANASKQNYILEFTCKYGLFTHISIRTPSEPSDSQTNAYLDAFNQALVKHHTGMKFNKGSLVACMMVGPPDFGSSHPHMEHAWKTVVHRLGQLASF</sequence>
<comment type="caution">
    <text evidence="1">The sequence shown here is derived from an EMBL/GenBank/DDBJ whole genome shotgun (WGS) entry which is preliminary data.</text>
</comment>
<dbReference type="EMBL" id="QTSX02003178">
    <property type="protein sequence ID" value="KAJ9071513.1"/>
    <property type="molecule type" value="Genomic_DNA"/>
</dbReference>
<protein>
    <submittedName>
        <fullName evidence="1">Uncharacterized protein</fullName>
    </submittedName>
</protein>
<organism evidence="1 2">
    <name type="scientific">Entomophthora muscae</name>
    <dbReference type="NCBI Taxonomy" id="34485"/>
    <lineage>
        <taxon>Eukaryota</taxon>
        <taxon>Fungi</taxon>
        <taxon>Fungi incertae sedis</taxon>
        <taxon>Zoopagomycota</taxon>
        <taxon>Entomophthoromycotina</taxon>
        <taxon>Entomophthoromycetes</taxon>
        <taxon>Entomophthorales</taxon>
        <taxon>Entomophthoraceae</taxon>
        <taxon>Entomophthora</taxon>
    </lineage>
</organism>
<evidence type="ECO:0000313" key="1">
    <source>
        <dbReference type="EMBL" id="KAJ9071513.1"/>
    </source>
</evidence>